<dbReference type="InterPro" id="IPR036505">
    <property type="entry name" value="Amidase/PGRP_sf"/>
</dbReference>
<organism evidence="6 7">
    <name type="scientific">Candidatus Scalindua rubra</name>
    <dbReference type="NCBI Taxonomy" id="1872076"/>
    <lineage>
        <taxon>Bacteria</taxon>
        <taxon>Pseudomonadati</taxon>
        <taxon>Planctomycetota</taxon>
        <taxon>Candidatus Brocadiia</taxon>
        <taxon>Candidatus Brocadiales</taxon>
        <taxon>Candidatus Scalinduaceae</taxon>
        <taxon>Candidatus Scalindua</taxon>
    </lineage>
</organism>
<comment type="catalytic activity">
    <reaction evidence="1">
        <text>Hydrolyzes the link between N-acetylmuramoyl residues and L-amino acid residues in certain cell-wall glycopeptides.</text>
        <dbReference type="EC" id="3.5.1.28"/>
    </reaction>
</comment>
<gene>
    <name evidence="6" type="ORF">SCARUB_02990</name>
</gene>
<dbReference type="PANTHER" id="PTHR30417:SF1">
    <property type="entry name" value="N-ACETYLMURAMOYL-L-ALANINE AMIDASE AMID"/>
    <property type="match status" value="1"/>
</dbReference>
<keyword evidence="4" id="KW-0961">Cell wall biogenesis/degradation</keyword>
<dbReference type="Gene3D" id="3.40.80.10">
    <property type="entry name" value="Peptidoglycan recognition protein-like"/>
    <property type="match status" value="1"/>
</dbReference>
<evidence type="ECO:0000259" key="5">
    <source>
        <dbReference type="SMART" id="SM00644"/>
    </source>
</evidence>
<evidence type="ECO:0000256" key="2">
    <source>
        <dbReference type="ARBA" id="ARBA00011901"/>
    </source>
</evidence>
<dbReference type="InterPro" id="IPR051206">
    <property type="entry name" value="NAMLAA_amidase_2"/>
</dbReference>
<evidence type="ECO:0000256" key="4">
    <source>
        <dbReference type="ARBA" id="ARBA00023316"/>
    </source>
</evidence>
<dbReference type="AlphaFoldDB" id="A0A1E3X8D1"/>
<reference evidence="6 7" key="1">
    <citation type="submission" date="2016-07" db="EMBL/GenBank/DDBJ databases">
        <title>Draft genome of Scalindua rubra, obtained from a brine-seawater interface in the Red Sea, sheds light on salt adaptation in anammox bacteria.</title>
        <authorList>
            <person name="Speth D.R."/>
            <person name="Lagkouvardos I."/>
            <person name="Wang Y."/>
            <person name="Qian P.-Y."/>
            <person name="Dutilh B.E."/>
            <person name="Jetten M.S."/>
        </authorList>
    </citation>
    <scope>NUCLEOTIDE SEQUENCE [LARGE SCALE GENOMIC DNA]</scope>
    <source>
        <strain evidence="6">BSI-1</strain>
    </source>
</reference>
<dbReference type="GO" id="GO:0009253">
    <property type="term" value="P:peptidoglycan catabolic process"/>
    <property type="evidence" value="ECO:0007669"/>
    <property type="project" value="InterPro"/>
</dbReference>
<dbReference type="SUPFAM" id="SSF55846">
    <property type="entry name" value="N-acetylmuramoyl-L-alanine amidase-like"/>
    <property type="match status" value="1"/>
</dbReference>
<evidence type="ECO:0000256" key="1">
    <source>
        <dbReference type="ARBA" id="ARBA00001561"/>
    </source>
</evidence>
<dbReference type="GO" id="GO:0009254">
    <property type="term" value="P:peptidoglycan turnover"/>
    <property type="evidence" value="ECO:0007669"/>
    <property type="project" value="TreeGrafter"/>
</dbReference>
<dbReference type="EC" id="3.5.1.28" evidence="2"/>
<evidence type="ECO:0000256" key="3">
    <source>
        <dbReference type="ARBA" id="ARBA00022801"/>
    </source>
</evidence>
<evidence type="ECO:0000313" key="6">
    <source>
        <dbReference type="EMBL" id="ODS31876.1"/>
    </source>
</evidence>
<dbReference type="SMART" id="SM00644">
    <property type="entry name" value="Ami_2"/>
    <property type="match status" value="1"/>
</dbReference>
<dbReference type="Proteomes" id="UP000094056">
    <property type="component" value="Unassembled WGS sequence"/>
</dbReference>
<dbReference type="GO" id="GO:0071555">
    <property type="term" value="P:cell wall organization"/>
    <property type="evidence" value="ECO:0007669"/>
    <property type="project" value="UniProtKB-KW"/>
</dbReference>
<protein>
    <recommendedName>
        <fullName evidence="2">N-acetylmuramoyl-L-alanine amidase</fullName>
        <ecNumber evidence="2">3.5.1.28</ecNumber>
    </recommendedName>
</protein>
<comment type="caution">
    <text evidence="6">The sequence shown here is derived from an EMBL/GenBank/DDBJ whole genome shotgun (WGS) entry which is preliminary data.</text>
</comment>
<dbReference type="GO" id="GO:0008745">
    <property type="term" value="F:N-acetylmuramoyl-L-alanine amidase activity"/>
    <property type="evidence" value="ECO:0007669"/>
    <property type="project" value="UniProtKB-EC"/>
</dbReference>
<name>A0A1E3X8D1_9BACT</name>
<evidence type="ECO:0000313" key="7">
    <source>
        <dbReference type="Proteomes" id="UP000094056"/>
    </source>
</evidence>
<dbReference type="PANTHER" id="PTHR30417">
    <property type="entry name" value="N-ACETYLMURAMOYL-L-ALANINE AMIDASE AMID"/>
    <property type="match status" value="1"/>
</dbReference>
<feature type="domain" description="N-acetylmuramoyl-L-alanine amidase" evidence="5">
    <location>
        <begin position="11"/>
        <end position="166"/>
    </location>
</feature>
<sequence>MKIIDNLLSYNNLLKVRDLSSIDIIVFHCTELPTLADARKEGEKIIPGRKEKCGNSGHYYIDRDGQIYRFIEDNRIAYHVISHNDHSIGIEIVNIGRYPDWYSTKNQIPTEEYTKAQIDSTVELLAFLKKKIPSLKTIKQHFELDNQMVISSDKPNIKVSRKIDPGPLFPWAKIVNVWQELLKIS</sequence>
<dbReference type="InterPro" id="IPR002502">
    <property type="entry name" value="Amidase_domain"/>
</dbReference>
<keyword evidence="3" id="KW-0378">Hydrolase</keyword>
<dbReference type="CDD" id="cd06583">
    <property type="entry name" value="PGRP"/>
    <property type="match status" value="1"/>
</dbReference>
<proteinExistence type="predicted"/>
<dbReference type="Pfam" id="PF01510">
    <property type="entry name" value="Amidase_2"/>
    <property type="match status" value="1"/>
</dbReference>
<accession>A0A1E3X8D1</accession>
<dbReference type="GO" id="GO:0019867">
    <property type="term" value="C:outer membrane"/>
    <property type="evidence" value="ECO:0007669"/>
    <property type="project" value="TreeGrafter"/>
</dbReference>
<dbReference type="EMBL" id="MAYW01000089">
    <property type="protein sequence ID" value="ODS31876.1"/>
    <property type="molecule type" value="Genomic_DNA"/>
</dbReference>